<keyword evidence="1" id="KW-1133">Transmembrane helix</keyword>
<keyword evidence="1" id="KW-0812">Transmembrane</keyword>
<evidence type="ECO:0000313" key="3">
    <source>
        <dbReference type="Proteomes" id="UP001244787"/>
    </source>
</evidence>
<dbReference type="EMBL" id="JAUGQQ010000002">
    <property type="protein sequence ID" value="MDN3723766.1"/>
    <property type="molecule type" value="Genomic_DNA"/>
</dbReference>
<organism evidence="2 3">
    <name type="scientific">Aequorivita aurantiaca</name>
    <dbReference type="NCBI Taxonomy" id="3053356"/>
    <lineage>
        <taxon>Bacteria</taxon>
        <taxon>Pseudomonadati</taxon>
        <taxon>Bacteroidota</taxon>
        <taxon>Flavobacteriia</taxon>
        <taxon>Flavobacteriales</taxon>
        <taxon>Flavobacteriaceae</taxon>
        <taxon>Aequorivita</taxon>
    </lineage>
</organism>
<dbReference type="Proteomes" id="UP001244787">
    <property type="component" value="Unassembled WGS sequence"/>
</dbReference>
<keyword evidence="3" id="KW-1185">Reference proteome</keyword>
<keyword evidence="1" id="KW-0472">Membrane</keyword>
<protein>
    <submittedName>
        <fullName evidence="2">Uncharacterized protein</fullName>
    </submittedName>
</protein>
<sequence length="105" mass="11777">MIPWAQLIPHAFSVAEMAGRILSSNKKEKAKTENNHSFDPESLLARIEILENNEIKQAELIQQMAQQNLTLIKKAESNYRLAIVGTCIGAFSIVLSLLFILLNLK</sequence>
<proteinExistence type="predicted"/>
<feature type="transmembrane region" description="Helical" evidence="1">
    <location>
        <begin position="81"/>
        <end position="102"/>
    </location>
</feature>
<accession>A0ABT8DEN0</accession>
<gene>
    <name evidence="2" type="ORF">QRD02_05185</name>
</gene>
<dbReference type="RefSeq" id="WP_290253853.1">
    <property type="nucleotide sequence ID" value="NZ_JAUGQQ010000002.1"/>
</dbReference>
<evidence type="ECO:0000256" key="1">
    <source>
        <dbReference type="SAM" id="Phobius"/>
    </source>
</evidence>
<name>A0ABT8DEN0_9FLAO</name>
<evidence type="ECO:0000313" key="2">
    <source>
        <dbReference type="EMBL" id="MDN3723766.1"/>
    </source>
</evidence>
<reference evidence="2 3" key="1">
    <citation type="submission" date="2023-06" db="EMBL/GenBank/DDBJ databases">
        <authorList>
            <person name="Ye Y.-Q."/>
            <person name="Du Z.-J."/>
        </authorList>
    </citation>
    <scope>NUCLEOTIDE SEQUENCE [LARGE SCALE GENOMIC DNA]</scope>
    <source>
        <strain evidence="2 3">SDUM287046</strain>
    </source>
</reference>
<comment type="caution">
    <text evidence="2">The sequence shown here is derived from an EMBL/GenBank/DDBJ whole genome shotgun (WGS) entry which is preliminary data.</text>
</comment>